<keyword evidence="3" id="KW-1185">Reference proteome</keyword>
<dbReference type="GO" id="GO:0016757">
    <property type="term" value="F:glycosyltransferase activity"/>
    <property type="evidence" value="ECO:0007669"/>
    <property type="project" value="InterPro"/>
</dbReference>
<proteinExistence type="predicted"/>
<dbReference type="Pfam" id="PF13578">
    <property type="entry name" value="Methyltransf_24"/>
    <property type="match status" value="1"/>
</dbReference>
<dbReference type="InterPro" id="IPR029063">
    <property type="entry name" value="SAM-dependent_MTases_sf"/>
</dbReference>
<name>A0A518IAE4_9PLAN</name>
<accession>A0A518IAE4</accession>
<sequence length="868" mass="98642">MHKYFLLTPVSQDAHTNPGSNLITDGIKHLISKADPEAVFFNVNMLRHDEAIWRYVREAADVVVFCGNPRFNVTEETEYWDWDVWDVLKSIRKENILIADLWAGASFTEASHRSAAERASTFVSGVFSKPASEMASEILKLRKTKAILEYEQDVDLKIARDQVAYELLKQSGENAHLLPCSSWWAQAYHQVEPQPKNYHCITVADLHIGEWAPLLPAVKKLQSQLSQDKPTYVLAHALREYQWIRSRCPELENVVCIYNHKDLLNFYGKVDKLVSCRLHASIPALSLGAQVCHLATDSRALTLREFGVEATPFTRIAEPDFKPEFQTTSGPDSVSTFVDLFTDRIVNRISSRKSHSMTKSSNPITFHHGLGDSTYFAHSLPLYTKRGHKPRIYCTPDKQILYQPTGVEVITTPEKNSLHHGWDHAPSTRELHPWSINKAGFNLGRGPMPAIGKTEELWDEYCATKLDITPYLSDESRDHVASLIEDLPKPLILLHTMGNTSPGYKNLSPDVTTELYQQLLDRTDGTIILLDWDNRVPRLNNYRIRHLRDDLHLLNLEELLILMTMSDLFVGVDSGPLHLTRYTDIPTVGVWTHNFPSHFTLPRNKTLNMVLRSRAKNRTRHLRIPYNIVEQTTGDEYDAAQLAEMCVRMLSAPRYLSEEKIAADVQLQQFVDEFERGVAGGVSTFADRHRGFDVLFREIKKRFSAPNIVETGTIRAEEDWAGAGFSTYLFGAFCSRYGGKIASVDLNGGNCQFARAWTRIFKEVVEIHHAHSSDFLKSLPDQSIDVLYQDSVDTEIPTHAQDCLTELKVAYPKLHDQSIIAYDDSPWSKGAFRGKGEFAIPWLLERGWQIIYAGYQVVLCKAATMQNE</sequence>
<feature type="domain" description="Polysaccharide pyruvyl transferase" evidence="1">
    <location>
        <begin position="159"/>
        <end position="298"/>
    </location>
</feature>
<dbReference type="RefSeq" id="WP_145308291.1">
    <property type="nucleotide sequence ID" value="NZ_CP037452.1"/>
</dbReference>
<dbReference type="Pfam" id="PF04230">
    <property type="entry name" value="PS_pyruv_trans"/>
    <property type="match status" value="1"/>
</dbReference>
<keyword evidence="2" id="KW-0808">Transferase</keyword>
<gene>
    <name evidence="2" type="ORF">Enr17x_21000</name>
</gene>
<protein>
    <submittedName>
        <fullName evidence="2">Polysaccharide pyruvyl transferase</fullName>
    </submittedName>
</protein>
<evidence type="ECO:0000313" key="2">
    <source>
        <dbReference type="EMBL" id="QDV50064.1"/>
    </source>
</evidence>
<dbReference type="Pfam" id="PF01075">
    <property type="entry name" value="Glyco_transf_9"/>
    <property type="match status" value="1"/>
</dbReference>
<dbReference type="Proteomes" id="UP000318313">
    <property type="component" value="Chromosome"/>
</dbReference>
<reference evidence="2 3" key="1">
    <citation type="submission" date="2019-03" db="EMBL/GenBank/DDBJ databases">
        <title>Deep-cultivation of Planctomycetes and their phenomic and genomic characterization uncovers novel biology.</title>
        <authorList>
            <person name="Wiegand S."/>
            <person name="Jogler M."/>
            <person name="Boedeker C."/>
            <person name="Pinto D."/>
            <person name="Vollmers J."/>
            <person name="Rivas-Marin E."/>
            <person name="Kohn T."/>
            <person name="Peeters S.H."/>
            <person name="Heuer A."/>
            <person name="Rast P."/>
            <person name="Oberbeckmann S."/>
            <person name="Bunk B."/>
            <person name="Jeske O."/>
            <person name="Meyerdierks A."/>
            <person name="Storesund J.E."/>
            <person name="Kallscheuer N."/>
            <person name="Luecker S."/>
            <person name="Lage O.M."/>
            <person name="Pohl T."/>
            <person name="Merkel B.J."/>
            <person name="Hornburger P."/>
            <person name="Mueller R.-W."/>
            <person name="Bruemmer F."/>
            <person name="Labrenz M."/>
            <person name="Spormann A.M."/>
            <person name="Op den Camp H."/>
            <person name="Overmann J."/>
            <person name="Amann R."/>
            <person name="Jetten M.S.M."/>
            <person name="Mascher T."/>
            <person name="Medema M.H."/>
            <person name="Devos D.P."/>
            <person name="Kaster A.-K."/>
            <person name="Ovreas L."/>
            <person name="Rohde M."/>
            <person name="Galperin M.Y."/>
            <person name="Jogler C."/>
        </authorList>
    </citation>
    <scope>NUCLEOTIDE SEQUENCE [LARGE SCALE GENOMIC DNA]</scope>
    <source>
        <strain evidence="2 3">Enr17</strain>
    </source>
</reference>
<dbReference type="EMBL" id="CP037452">
    <property type="protein sequence ID" value="QDV50064.1"/>
    <property type="molecule type" value="Genomic_DNA"/>
</dbReference>
<dbReference type="SUPFAM" id="SSF53756">
    <property type="entry name" value="UDP-Glycosyltransferase/glycogen phosphorylase"/>
    <property type="match status" value="1"/>
</dbReference>
<dbReference type="AlphaFoldDB" id="A0A518IAE4"/>
<dbReference type="Gene3D" id="3.40.50.150">
    <property type="entry name" value="Vaccinia Virus protein VP39"/>
    <property type="match status" value="1"/>
</dbReference>
<evidence type="ECO:0000259" key="1">
    <source>
        <dbReference type="Pfam" id="PF04230"/>
    </source>
</evidence>
<dbReference type="KEGG" id="gfm:Enr17x_21000"/>
<evidence type="ECO:0000313" key="3">
    <source>
        <dbReference type="Proteomes" id="UP000318313"/>
    </source>
</evidence>
<dbReference type="Gene3D" id="3.40.50.2000">
    <property type="entry name" value="Glycogen Phosphorylase B"/>
    <property type="match status" value="1"/>
</dbReference>
<dbReference type="InterPro" id="IPR002201">
    <property type="entry name" value="Glyco_trans_9"/>
</dbReference>
<dbReference type="InterPro" id="IPR007345">
    <property type="entry name" value="Polysacch_pyruvyl_Trfase"/>
</dbReference>
<dbReference type="OrthoDB" id="9797795at2"/>
<organism evidence="2 3">
    <name type="scientific">Gimesia fumaroli</name>
    <dbReference type="NCBI Taxonomy" id="2527976"/>
    <lineage>
        <taxon>Bacteria</taxon>
        <taxon>Pseudomonadati</taxon>
        <taxon>Planctomycetota</taxon>
        <taxon>Planctomycetia</taxon>
        <taxon>Planctomycetales</taxon>
        <taxon>Planctomycetaceae</taxon>
        <taxon>Gimesia</taxon>
    </lineage>
</organism>